<dbReference type="SUPFAM" id="SSF102114">
    <property type="entry name" value="Radical SAM enzymes"/>
    <property type="match status" value="1"/>
</dbReference>
<dbReference type="Proteomes" id="UP000198771">
    <property type="component" value="Unassembled WGS sequence"/>
</dbReference>
<dbReference type="InterPro" id="IPR027596">
    <property type="entry name" value="AmmeMemoSam_rS"/>
</dbReference>
<feature type="binding site" evidence="6">
    <location>
        <position position="91"/>
    </location>
    <ligand>
        <name>[4Fe-4S] cluster</name>
        <dbReference type="ChEBI" id="CHEBI:49883"/>
        <note>4Fe-4S-S-AdoMet</note>
    </ligand>
</feature>
<evidence type="ECO:0000313" key="8">
    <source>
        <dbReference type="EMBL" id="SDB07640.1"/>
    </source>
</evidence>
<dbReference type="InterPro" id="IPR006638">
    <property type="entry name" value="Elp3/MiaA/NifB-like_rSAM"/>
</dbReference>
<accession>A0A1G6AH34</accession>
<feature type="domain" description="Radical SAM core" evidence="7">
    <location>
        <begin position="72"/>
        <end position="294"/>
    </location>
</feature>
<dbReference type="SFLD" id="SFLDG01101">
    <property type="entry name" value="Uncharacterised_Radical_SAM_Su"/>
    <property type="match status" value="1"/>
</dbReference>
<organism evidence="8 9">
    <name type="scientific">Desulfonatronum thiosulfatophilum</name>
    <dbReference type="NCBI Taxonomy" id="617002"/>
    <lineage>
        <taxon>Bacteria</taxon>
        <taxon>Pseudomonadati</taxon>
        <taxon>Thermodesulfobacteriota</taxon>
        <taxon>Desulfovibrionia</taxon>
        <taxon>Desulfovibrionales</taxon>
        <taxon>Desulfonatronaceae</taxon>
        <taxon>Desulfonatronum</taxon>
    </lineage>
</organism>
<keyword evidence="3 6" id="KW-0479">Metal-binding</keyword>
<dbReference type="InterPro" id="IPR013785">
    <property type="entry name" value="Aldolase_TIM"/>
</dbReference>
<dbReference type="RefSeq" id="WP_092116571.1">
    <property type="nucleotide sequence ID" value="NZ_FMXO01000002.1"/>
</dbReference>
<keyword evidence="2 6" id="KW-0949">S-adenosyl-L-methionine</keyword>
<dbReference type="GO" id="GO:0016829">
    <property type="term" value="F:lyase activity"/>
    <property type="evidence" value="ECO:0007669"/>
    <property type="project" value="UniProtKB-KW"/>
</dbReference>
<dbReference type="PANTHER" id="PTHR30352">
    <property type="entry name" value="PYRUVATE FORMATE-LYASE-ACTIVATING ENZYME"/>
    <property type="match status" value="1"/>
</dbReference>
<feature type="binding site" evidence="6">
    <location>
        <position position="94"/>
    </location>
    <ligand>
        <name>[4Fe-4S] cluster</name>
        <dbReference type="ChEBI" id="CHEBI:49883"/>
        <note>4Fe-4S-S-AdoMet</note>
    </ligand>
</feature>
<evidence type="ECO:0000256" key="6">
    <source>
        <dbReference type="PIRSR" id="PIRSR004869-50"/>
    </source>
</evidence>
<feature type="binding site" evidence="6">
    <location>
        <position position="87"/>
    </location>
    <ligand>
        <name>[4Fe-4S] cluster</name>
        <dbReference type="ChEBI" id="CHEBI:49883"/>
        <note>4Fe-4S-S-AdoMet</note>
    </ligand>
</feature>
<dbReference type="PIRSF" id="PIRSF004869">
    <property type="entry name" value="PflX_prd"/>
    <property type="match status" value="1"/>
</dbReference>
<dbReference type="PROSITE" id="PS51918">
    <property type="entry name" value="RADICAL_SAM"/>
    <property type="match status" value="1"/>
</dbReference>
<gene>
    <name evidence="8" type="ORF">SAMN05660653_00324</name>
</gene>
<sequence>MDSPLDDKAMLWKPLQNGKVHCRLCSHYCVIPDAQRGLCGVRENREGVLFTLVRDKVAALHLDPVEKKPLYHFYPGTKTLSLGTMGCNLSCSFCQNFSLSQPPRQGKAVMGERVTAGEIVDAAVHASASSISYTYSEPTIFFELVVDVAARAHERGLMNIIVSNGFQTRDCLEVWGPLIDAANIDLKAFTEDFYKNICGAGLKPVLDNLKTIHGLGWWLEVTTLIIPGLNDDPGELRAMAEFIHGELGPEVPWHLSRFHPSHAMNDRPPTPPETLRNAWEIGKQAGLHHVYVGNISGVAGEQTDCHECGTTLLRRSGFGVRNLALENGLCRNCGQKAEGRGMESISLEGRT</sequence>
<dbReference type="GO" id="GO:0046872">
    <property type="term" value="F:metal ion binding"/>
    <property type="evidence" value="ECO:0007669"/>
    <property type="project" value="UniProtKB-KW"/>
</dbReference>
<keyword evidence="8" id="KW-0456">Lyase</keyword>
<name>A0A1G6AH34_9BACT</name>
<keyword evidence="9" id="KW-1185">Reference proteome</keyword>
<dbReference type="STRING" id="617002.SAMN05660653_00324"/>
<dbReference type="InterPro" id="IPR007197">
    <property type="entry name" value="rSAM"/>
</dbReference>
<comment type="cofactor">
    <cofactor evidence="6">
        <name>[4Fe-4S] cluster</name>
        <dbReference type="ChEBI" id="CHEBI:49883"/>
    </cofactor>
    <text evidence="6">Binds 1 [4Fe-4S] cluster. The cluster is coordinated with 3 cysteines and an exchangeable S-adenosyl-L-methionine.</text>
</comment>
<dbReference type="SMART" id="SM00729">
    <property type="entry name" value="Elp3"/>
    <property type="match status" value="1"/>
</dbReference>
<dbReference type="Gene3D" id="3.20.20.70">
    <property type="entry name" value="Aldolase class I"/>
    <property type="match status" value="1"/>
</dbReference>
<reference evidence="8 9" key="1">
    <citation type="submission" date="2016-10" db="EMBL/GenBank/DDBJ databases">
        <authorList>
            <person name="de Groot N.N."/>
        </authorList>
    </citation>
    <scope>NUCLEOTIDE SEQUENCE [LARGE SCALE GENOMIC DNA]</scope>
    <source>
        <strain evidence="8 9">ASO4-2</strain>
    </source>
</reference>
<keyword evidence="4 6" id="KW-0408">Iron</keyword>
<evidence type="ECO:0000256" key="2">
    <source>
        <dbReference type="ARBA" id="ARBA00022691"/>
    </source>
</evidence>
<evidence type="ECO:0000256" key="1">
    <source>
        <dbReference type="ARBA" id="ARBA00022485"/>
    </source>
</evidence>
<dbReference type="AlphaFoldDB" id="A0A1G6AH34"/>
<evidence type="ECO:0000313" key="9">
    <source>
        <dbReference type="Proteomes" id="UP000198771"/>
    </source>
</evidence>
<evidence type="ECO:0000256" key="5">
    <source>
        <dbReference type="ARBA" id="ARBA00023014"/>
    </source>
</evidence>
<dbReference type="CDD" id="cd01335">
    <property type="entry name" value="Radical_SAM"/>
    <property type="match status" value="1"/>
</dbReference>
<keyword evidence="8" id="KW-0670">Pyruvate</keyword>
<keyword evidence="1" id="KW-0004">4Fe-4S</keyword>
<dbReference type="NCBIfam" id="TIGR04337">
    <property type="entry name" value="AmmeMemoSam_rS"/>
    <property type="match status" value="1"/>
</dbReference>
<dbReference type="OrthoDB" id="9778883at2"/>
<keyword evidence="5 6" id="KW-0411">Iron-sulfur</keyword>
<dbReference type="InterPro" id="IPR058240">
    <property type="entry name" value="rSAM_sf"/>
</dbReference>
<dbReference type="InterPro" id="IPR034457">
    <property type="entry name" value="Organic_radical-activating"/>
</dbReference>
<evidence type="ECO:0000259" key="7">
    <source>
        <dbReference type="PROSITE" id="PS51918"/>
    </source>
</evidence>
<evidence type="ECO:0000256" key="4">
    <source>
        <dbReference type="ARBA" id="ARBA00023004"/>
    </source>
</evidence>
<protein>
    <submittedName>
        <fullName evidence="8">Pyruvate formate lyase activating enzyme</fullName>
    </submittedName>
</protein>
<dbReference type="EMBL" id="FMXO01000002">
    <property type="protein sequence ID" value="SDB07640.1"/>
    <property type="molecule type" value="Genomic_DNA"/>
</dbReference>
<evidence type="ECO:0000256" key="3">
    <source>
        <dbReference type="ARBA" id="ARBA00022723"/>
    </source>
</evidence>
<proteinExistence type="predicted"/>
<dbReference type="Pfam" id="PF04055">
    <property type="entry name" value="Radical_SAM"/>
    <property type="match status" value="1"/>
</dbReference>
<dbReference type="SFLD" id="SFLDS00029">
    <property type="entry name" value="Radical_SAM"/>
    <property type="match status" value="1"/>
</dbReference>
<dbReference type="PANTHER" id="PTHR30352:SF5">
    <property type="entry name" value="PYRUVATE FORMATE-LYASE 1-ACTIVATING ENZYME"/>
    <property type="match status" value="1"/>
</dbReference>
<dbReference type="InterPro" id="IPR016431">
    <property type="entry name" value="Pyrv-formate_lyase-activ_prd"/>
</dbReference>
<dbReference type="GO" id="GO:0051539">
    <property type="term" value="F:4 iron, 4 sulfur cluster binding"/>
    <property type="evidence" value="ECO:0007669"/>
    <property type="project" value="UniProtKB-KW"/>
</dbReference>